<accession>A0AB34VA70</accession>
<proteinExistence type="predicted"/>
<gene>
    <name evidence="1" type="ORF">RSA13_19225</name>
</gene>
<reference evidence="1 2" key="1">
    <citation type="journal article" date="2016" name="Front. Microbiol.">
        <title>Genomic Resource of Rice Seed Associated Bacteria.</title>
        <authorList>
            <person name="Midha S."/>
            <person name="Bansal K."/>
            <person name="Sharma S."/>
            <person name="Kumar N."/>
            <person name="Patil P.P."/>
            <person name="Chaudhry V."/>
            <person name="Patil P.B."/>
        </authorList>
    </citation>
    <scope>NUCLEOTIDE SEQUENCE [LARGE SCALE GENOMIC DNA]</scope>
    <source>
        <strain evidence="1 2">RSA13</strain>
    </source>
</reference>
<name>A0AB34VA70_9GAMM</name>
<dbReference type="AlphaFoldDB" id="A0AB34VA70"/>
<organism evidence="1 2">
    <name type="scientific">Pantoea stewartii</name>
    <dbReference type="NCBI Taxonomy" id="66269"/>
    <lineage>
        <taxon>Bacteria</taxon>
        <taxon>Pseudomonadati</taxon>
        <taxon>Pseudomonadota</taxon>
        <taxon>Gammaproteobacteria</taxon>
        <taxon>Enterobacterales</taxon>
        <taxon>Erwiniaceae</taxon>
        <taxon>Pantoea</taxon>
    </lineage>
</organism>
<evidence type="ECO:0000313" key="1">
    <source>
        <dbReference type="EMBL" id="KTS94183.1"/>
    </source>
</evidence>
<dbReference type="Proteomes" id="UP000072520">
    <property type="component" value="Unassembled WGS sequence"/>
</dbReference>
<dbReference type="EMBL" id="LDSI01000029">
    <property type="protein sequence ID" value="KTS94183.1"/>
    <property type="molecule type" value="Genomic_DNA"/>
</dbReference>
<sequence length="82" mass="9161">MWMDIFFLPFSPPYDRPVQPLTVPVVFSPAHAEFFSSLNGCLKSTERCPLAARIYSPHNPGGNNADSVSNINRLSVQAARRR</sequence>
<protein>
    <submittedName>
        <fullName evidence="1">Uncharacterized protein</fullName>
    </submittedName>
</protein>
<evidence type="ECO:0000313" key="2">
    <source>
        <dbReference type="Proteomes" id="UP000072520"/>
    </source>
</evidence>
<comment type="caution">
    <text evidence="1">The sequence shown here is derived from an EMBL/GenBank/DDBJ whole genome shotgun (WGS) entry which is preliminary data.</text>
</comment>